<dbReference type="OrthoDB" id="2562493at2759"/>
<organism evidence="1 2">
    <name type="scientific">Candolleomyces eurysporus</name>
    <dbReference type="NCBI Taxonomy" id="2828524"/>
    <lineage>
        <taxon>Eukaryota</taxon>
        <taxon>Fungi</taxon>
        <taxon>Dikarya</taxon>
        <taxon>Basidiomycota</taxon>
        <taxon>Agaricomycotina</taxon>
        <taxon>Agaricomycetes</taxon>
        <taxon>Agaricomycetidae</taxon>
        <taxon>Agaricales</taxon>
        <taxon>Agaricineae</taxon>
        <taxon>Psathyrellaceae</taxon>
        <taxon>Candolleomyces</taxon>
    </lineage>
</organism>
<dbReference type="Proteomes" id="UP001140091">
    <property type="component" value="Unassembled WGS sequence"/>
</dbReference>
<evidence type="ECO:0000313" key="2">
    <source>
        <dbReference type="Proteomes" id="UP001140091"/>
    </source>
</evidence>
<comment type="caution">
    <text evidence="1">The sequence shown here is derived from an EMBL/GenBank/DDBJ whole genome shotgun (WGS) entry which is preliminary data.</text>
</comment>
<protein>
    <submittedName>
        <fullName evidence="1">Uncharacterized protein</fullName>
    </submittedName>
</protein>
<feature type="non-terminal residue" evidence="1">
    <location>
        <position position="63"/>
    </location>
</feature>
<keyword evidence="2" id="KW-1185">Reference proteome</keyword>
<dbReference type="AlphaFoldDB" id="A0A9W8MC54"/>
<accession>A0A9W8MC54</accession>
<gene>
    <name evidence="1" type="ORF">H1R20_g10521</name>
</gene>
<proteinExistence type="predicted"/>
<dbReference type="EMBL" id="JANBPK010001053">
    <property type="protein sequence ID" value="KAJ2926585.1"/>
    <property type="molecule type" value="Genomic_DNA"/>
</dbReference>
<reference evidence="1" key="1">
    <citation type="submission" date="2022-06" db="EMBL/GenBank/DDBJ databases">
        <title>Genome Sequence of Candolleomyces eurysporus.</title>
        <authorList>
            <person name="Buettner E."/>
        </authorList>
    </citation>
    <scope>NUCLEOTIDE SEQUENCE</scope>
    <source>
        <strain evidence="1">VTCC 930004</strain>
    </source>
</reference>
<name>A0A9W8MC54_9AGAR</name>
<evidence type="ECO:0000313" key="1">
    <source>
        <dbReference type="EMBL" id="KAJ2926585.1"/>
    </source>
</evidence>
<sequence>MSAVYLGPTLGALLCGVCLNTYLYGLVTYQYGAYFNAKFDDPKWMKYVHFPTVDPLNDRDPSF</sequence>